<dbReference type="CDD" id="cd04189">
    <property type="entry name" value="G1P_TT_long"/>
    <property type="match status" value="1"/>
</dbReference>
<comment type="caution">
    <text evidence="2">The sequence shown here is derived from an EMBL/GenBank/DDBJ whole genome shotgun (WGS) entry which is preliminary data.</text>
</comment>
<proteinExistence type="predicted"/>
<reference evidence="2" key="2">
    <citation type="submission" date="2020-09" db="EMBL/GenBank/DDBJ databases">
        <authorList>
            <person name="Sun Q."/>
            <person name="Ohkuma M."/>
        </authorList>
    </citation>
    <scope>NUCLEOTIDE SEQUENCE</scope>
    <source>
        <strain evidence="2">JCM 5069</strain>
    </source>
</reference>
<evidence type="ECO:0000313" key="2">
    <source>
        <dbReference type="EMBL" id="GHH78972.1"/>
    </source>
</evidence>
<dbReference type="Proteomes" id="UP000603708">
    <property type="component" value="Unassembled WGS sequence"/>
</dbReference>
<accession>A0A919L010</accession>
<reference evidence="2" key="1">
    <citation type="journal article" date="2014" name="Int. J. Syst. Evol. Microbiol.">
        <title>Complete genome sequence of Corynebacterium casei LMG S-19264T (=DSM 44701T), isolated from a smear-ripened cheese.</title>
        <authorList>
            <consortium name="US DOE Joint Genome Institute (JGI-PGF)"/>
            <person name="Walter F."/>
            <person name="Albersmeier A."/>
            <person name="Kalinowski J."/>
            <person name="Ruckert C."/>
        </authorList>
    </citation>
    <scope>NUCLEOTIDE SEQUENCE</scope>
    <source>
        <strain evidence="2">JCM 5069</strain>
    </source>
</reference>
<dbReference type="SUPFAM" id="SSF51161">
    <property type="entry name" value="Trimeric LpxA-like enzymes"/>
    <property type="match status" value="1"/>
</dbReference>
<dbReference type="NCBIfam" id="TIGR01208">
    <property type="entry name" value="rmlA_long"/>
    <property type="match status" value="1"/>
</dbReference>
<dbReference type="EMBL" id="BNCD01000008">
    <property type="protein sequence ID" value="GHH78972.1"/>
    <property type="molecule type" value="Genomic_DNA"/>
</dbReference>
<dbReference type="InterPro" id="IPR005908">
    <property type="entry name" value="G1P_thy_trans_l"/>
</dbReference>
<dbReference type="InterPro" id="IPR005835">
    <property type="entry name" value="NTP_transferase_dom"/>
</dbReference>
<dbReference type="Gene3D" id="3.90.550.10">
    <property type="entry name" value="Spore Coat Polysaccharide Biosynthesis Protein SpsA, Chain A"/>
    <property type="match status" value="1"/>
</dbReference>
<dbReference type="InterPro" id="IPR029044">
    <property type="entry name" value="Nucleotide-diphossugar_trans"/>
</dbReference>
<feature type="domain" description="Nucleotidyl transferase" evidence="1">
    <location>
        <begin position="2"/>
        <end position="236"/>
    </location>
</feature>
<name>A0A919L010_9ACTN</name>
<dbReference type="PANTHER" id="PTHR42883">
    <property type="entry name" value="GLUCOSE-1-PHOSPHATE THYMIDYLTRANSFERASE"/>
    <property type="match status" value="1"/>
</dbReference>
<dbReference type="InterPro" id="IPR011004">
    <property type="entry name" value="Trimer_LpxA-like_sf"/>
</dbReference>
<protein>
    <submittedName>
        <fullName evidence="2">Glucose-1-phosphate thymidylyltransferase</fullName>
    </submittedName>
</protein>
<sequence length="357" mass="37401">MKALVLAGGAGTRLRPLSHSTPKQLVPVAGRPVLFHALDELRAIGVREAGVIISEGRPGEQIRAAAGDGSRFGLDITYLPQDAPRGLAHCVIIAREFLADDDFVMYLGDNIFAGGLGEPLAAFRSGAPAAQLVVTKVADPSAYGIAELDAEGRVTALQEKPAVPRSDLAVTGAYFFTPRIHEAVRGILPSARGELEITDAIQWLVTRGHPVRADRFSGYWADTGTLADVLTCNKVLLDDLAGAVRGVVDRASELTGQVVVEQGAEVIGSVIDGPVIIGAGSVIEDSRVGPFTSIGSGCRLRGAGVENSILLDQASVHGVRTIQGSIIGKAGDVRRQEDGSTMHRLLVGDDSRIDVPA</sequence>
<evidence type="ECO:0000259" key="1">
    <source>
        <dbReference type="Pfam" id="PF00483"/>
    </source>
</evidence>
<organism evidence="2 3">
    <name type="scientific">Streptomyces sulfonofaciens</name>
    <dbReference type="NCBI Taxonomy" id="68272"/>
    <lineage>
        <taxon>Bacteria</taxon>
        <taxon>Bacillati</taxon>
        <taxon>Actinomycetota</taxon>
        <taxon>Actinomycetes</taxon>
        <taxon>Kitasatosporales</taxon>
        <taxon>Streptomycetaceae</taxon>
        <taxon>Streptomyces</taxon>
    </lineage>
</organism>
<dbReference type="Pfam" id="PF00483">
    <property type="entry name" value="NTP_transferase"/>
    <property type="match status" value="1"/>
</dbReference>
<dbReference type="AlphaFoldDB" id="A0A919L010"/>
<gene>
    <name evidence="2" type="ORF">GCM10018793_30530</name>
</gene>
<dbReference type="SUPFAM" id="SSF53448">
    <property type="entry name" value="Nucleotide-diphospho-sugar transferases"/>
    <property type="match status" value="1"/>
</dbReference>
<evidence type="ECO:0000313" key="3">
    <source>
        <dbReference type="Proteomes" id="UP000603708"/>
    </source>
</evidence>
<keyword evidence="3" id="KW-1185">Reference proteome</keyword>
<dbReference type="Gene3D" id="2.160.10.10">
    <property type="entry name" value="Hexapeptide repeat proteins"/>
    <property type="match status" value="1"/>
</dbReference>
<dbReference type="PANTHER" id="PTHR42883:SF2">
    <property type="entry name" value="THYMIDYLYLTRANSFERASE"/>
    <property type="match status" value="1"/>
</dbReference>
<dbReference type="RefSeq" id="WP_189932193.1">
    <property type="nucleotide sequence ID" value="NZ_BNCD01000008.1"/>
</dbReference>